<evidence type="ECO:0000256" key="1">
    <source>
        <dbReference type="SAM" id="Phobius"/>
    </source>
</evidence>
<organism evidence="2">
    <name type="scientific">candidate division WOR-3 bacterium</name>
    <dbReference type="NCBI Taxonomy" id="2052148"/>
    <lineage>
        <taxon>Bacteria</taxon>
        <taxon>Bacteria division WOR-3</taxon>
    </lineage>
</organism>
<feature type="transmembrane region" description="Helical" evidence="1">
    <location>
        <begin position="77"/>
        <end position="98"/>
    </location>
</feature>
<name>A0A7C6AGD5_UNCW3</name>
<feature type="transmembrane region" description="Helical" evidence="1">
    <location>
        <begin position="283"/>
        <end position="301"/>
    </location>
</feature>
<feature type="transmembrane region" description="Helical" evidence="1">
    <location>
        <begin position="344"/>
        <end position="370"/>
    </location>
</feature>
<dbReference type="AlphaFoldDB" id="A0A7C6AGD5"/>
<dbReference type="InterPro" id="IPR036259">
    <property type="entry name" value="MFS_trans_sf"/>
</dbReference>
<dbReference type="EMBL" id="DTHJ01000133">
    <property type="protein sequence ID" value="HHS63233.1"/>
    <property type="molecule type" value="Genomic_DNA"/>
</dbReference>
<feature type="transmembrane region" description="Helical" evidence="1">
    <location>
        <begin position="253"/>
        <end position="271"/>
    </location>
</feature>
<feature type="transmembrane region" description="Helical" evidence="1">
    <location>
        <begin position="104"/>
        <end position="127"/>
    </location>
</feature>
<feature type="transmembrane region" description="Helical" evidence="1">
    <location>
        <begin position="170"/>
        <end position="191"/>
    </location>
</feature>
<sequence>MEGKIQSGKRVSIIEGIFAQFHITLTGGMFLTSFALFLNANPFQIGILTAIPSILAGVGFFAAYIANIIGKRKSPCVLTALIGRGLFIFFVIALIFNIRISINTFFVIIFLFNLLLNFSGNLWLSWMSDLIPKEERGRYFGIRTTIISAVGMVVNYIGGKVLDFFAPHHSFIIIFSTAVLFSTLSGITLSFQPETGFEKRVIHFKDVFLKPLKDSNFVALIKFVSFWYLFAGIAAPFWVVHMIKNLKMTYSTIAIYGIIAGIASLVFQLFWGKLIDRVRSKPILTINFVGITFLPIIWLFARQDFILPIWFDAFLSGLFWCGINLSLFNILLSLTEEKELKESYFAVFSTITGICGFLSSLLGGLIAQLLENFRFEFLGQTFVNFHILFIGTSFFRFLSIFLLKKVREKEAYPTFQALQLIGDYAVRRLNENKDLLLNILRFTK</sequence>
<feature type="transmembrane region" description="Helical" evidence="1">
    <location>
        <begin position="43"/>
        <end position="65"/>
    </location>
</feature>
<dbReference type="InterPro" id="IPR011701">
    <property type="entry name" value="MFS"/>
</dbReference>
<feature type="transmembrane region" description="Helical" evidence="1">
    <location>
        <begin position="382"/>
        <end position="403"/>
    </location>
</feature>
<keyword evidence="1" id="KW-1133">Transmembrane helix</keyword>
<proteinExistence type="predicted"/>
<comment type="caution">
    <text evidence="2">The sequence shown here is derived from an EMBL/GenBank/DDBJ whole genome shotgun (WGS) entry which is preliminary data.</text>
</comment>
<gene>
    <name evidence="2" type="ORF">ENV70_06455</name>
</gene>
<dbReference type="Pfam" id="PF07690">
    <property type="entry name" value="MFS_1"/>
    <property type="match status" value="1"/>
</dbReference>
<feature type="transmembrane region" description="Helical" evidence="1">
    <location>
        <begin position="313"/>
        <end position="332"/>
    </location>
</feature>
<feature type="transmembrane region" description="Helical" evidence="1">
    <location>
        <begin position="12"/>
        <end position="37"/>
    </location>
</feature>
<protein>
    <submittedName>
        <fullName evidence="2">MFS transporter</fullName>
    </submittedName>
</protein>
<reference evidence="2" key="1">
    <citation type="journal article" date="2020" name="mSystems">
        <title>Genome- and Community-Level Interaction Insights into Carbon Utilization and Element Cycling Functions of Hydrothermarchaeota in Hydrothermal Sediment.</title>
        <authorList>
            <person name="Zhou Z."/>
            <person name="Liu Y."/>
            <person name="Xu W."/>
            <person name="Pan J."/>
            <person name="Luo Z.H."/>
            <person name="Li M."/>
        </authorList>
    </citation>
    <scope>NUCLEOTIDE SEQUENCE [LARGE SCALE GENOMIC DNA]</scope>
    <source>
        <strain evidence="2">SpSt-783</strain>
    </source>
</reference>
<dbReference type="PANTHER" id="PTHR23526:SF2">
    <property type="entry name" value="MAJOR FACILITATOR SUPERFAMILY (MFS) PROFILE DOMAIN-CONTAINING PROTEIN"/>
    <property type="match status" value="1"/>
</dbReference>
<dbReference type="InterPro" id="IPR052528">
    <property type="entry name" value="Sugar_transport-like"/>
</dbReference>
<dbReference type="GO" id="GO:0022857">
    <property type="term" value="F:transmembrane transporter activity"/>
    <property type="evidence" value="ECO:0007669"/>
    <property type="project" value="InterPro"/>
</dbReference>
<keyword evidence="1" id="KW-0472">Membrane</keyword>
<accession>A0A7C6AGD5</accession>
<feature type="transmembrane region" description="Helical" evidence="1">
    <location>
        <begin position="217"/>
        <end position="241"/>
    </location>
</feature>
<dbReference type="PANTHER" id="PTHR23526">
    <property type="entry name" value="INTEGRAL MEMBRANE TRANSPORT PROTEIN-RELATED"/>
    <property type="match status" value="1"/>
</dbReference>
<keyword evidence="1" id="KW-0812">Transmembrane</keyword>
<dbReference type="Gene3D" id="1.20.1250.20">
    <property type="entry name" value="MFS general substrate transporter like domains"/>
    <property type="match status" value="2"/>
</dbReference>
<evidence type="ECO:0000313" key="2">
    <source>
        <dbReference type="EMBL" id="HHS63233.1"/>
    </source>
</evidence>
<dbReference type="SUPFAM" id="SSF103473">
    <property type="entry name" value="MFS general substrate transporter"/>
    <property type="match status" value="1"/>
</dbReference>
<feature type="transmembrane region" description="Helical" evidence="1">
    <location>
        <begin position="139"/>
        <end position="158"/>
    </location>
</feature>